<evidence type="ECO:0000313" key="5">
    <source>
        <dbReference type="EMBL" id="GJN06243.1"/>
    </source>
</evidence>
<dbReference type="SMART" id="SM00684">
    <property type="entry name" value="DM15"/>
    <property type="match status" value="1"/>
</dbReference>
<dbReference type="PANTHER" id="PTHR22792">
    <property type="entry name" value="LUPUS LA PROTEIN-RELATED"/>
    <property type="match status" value="1"/>
</dbReference>
<dbReference type="Gene3D" id="1.10.10.10">
    <property type="entry name" value="Winged helix-like DNA-binding domain superfamily/Winged helix DNA-binding domain"/>
    <property type="match status" value="1"/>
</dbReference>
<feature type="region of interest" description="Disordered" evidence="3">
    <location>
        <begin position="382"/>
        <end position="424"/>
    </location>
</feature>
<sequence length="840" mass="92278">MEEPNNAGGGAAAAAEMADPAGAGAGAGAGASPWRKNTPPPAEGEAAVMGAESWPALEEARQKVASESPAKAGVGNAAPADSAKGAQASPPPPPLQGSSRTHKFDGHGNFNKNQQAHNRNGPKRRFPPANGAPSYPPAMHYPQHPGQPIFYPVLPSPMVVHEYPYQPFAVAVPNHERPVGKSGYENSMPSFVPVDKVGANEGIRPMPPHPRGDIHAWRPPIVTHGARSHPRSEGHGHFNHNWQNSQMHGTRENINVPQGAGPRAFVRAMAPPLGYISGPPYHGPMHPMYYYMPAVPMEPMRGAPRFVQNQQAPNPILTPEAAELRSNIVTQVEYYFSDENLERDEFLKSLMDDYGWVPVSKITDFNRDDKVRRRSDWSKWISSSGTSASMDSSMGERNSSGFSNNDAYSEDPKKHCHSQDVGSSKDYMSVKEKGAEEHLAQDMHSCSLNKDFSAIAVNEKPKTNSASPINLRKHESPFRSGEVKVQKVNSKLNIPGAQKERGFSSTLPSNFSSFSGDQSTFLLDEELELEHVDHSHDDHYAHKRGDEEDDDFFVDDQDINRLIIVTQKMHGRRTNVQGSSQASTTDADLKPSSGSKGSHVNAETNAAEETGQPIPRRRNRSNRKAHSSRKQRFFAGNFVNNPNQYGVSESPPGNSIGYFYGSTPESHSYKSSKLSSSPHGIPTGTSPIGGSVPKSSPQSQHLTHHLLEKINSSNKGTISSNYTALQNVRNQVPVTASYGLEKNFQHSVYEDFEKLTLDFYHNGDIYGLEKYWAFHHFRKSDSDPVNKHPELDKLLREEFRTLEDFRAKEKARETAEKETVCSAAAATAMQAASHNKAEAK</sequence>
<dbReference type="InterPro" id="IPR006630">
    <property type="entry name" value="La_HTH"/>
</dbReference>
<dbReference type="Pfam" id="PF05383">
    <property type="entry name" value="La"/>
    <property type="match status" value="1"/>
</dbReference>
<gene>
    <name evidence="5" type="primary">ga23951</name>
    <name evidence="5" type="ORF">PR202_ga23951</name>
</gene>
<dbReference type="AlphaFoldDB" id="A0AAV5D744"/>
<dbReference type="GO" id="GO:0000339">
    <property type="term" value="F:RNA cap binding"/>
    <property type="evidence" value="ECO:0007669"/>
    <property type="project" value="InterPro"/>
</dbReference>
<dbReference type="EMBL" id="BQKI01000012">
    <property type="protein sequence ID" value="GJN06243.1"/>
    <property type="molecule type" value="Genomic_DNA"/>
</dbReference>
<feature type="compositionally biased region" description="Polar residues" evidence="3">
    <location>
        <begin position="683"/>
        <end position="701"/>
    </location>
</feature>
<dbReference type="InterPro" id="IPR006607">
    <property type="entry name" value="DM15"/>
</dbReference>
<comment type="caution">
    <text evidence="5">The sequence shown here is derived from an EMBL/GenBank/DDBJ whole genome shotgun (WGS) entry which is preliminary data.</text>
</comment>
<dbReference type="SUPFAM" id="SSF46785">
    <property type="entry name" value="Winged helix' DNA-binding domain"/>
    <property type="match status" value="1"/>
</dbReference>
<dbReference type="InterPro" id="IPR045180">
    <property type="entry name" value="La_dom_prot"/>
</dbReference>
<dbReference type="SMART" id="SM00715">
    <property type="entry name" value="LA"/>
    <property type="match status" value="1"/>
</dbReference>
<protein>
    <recommendedName>
        <fullName evidence="4">HTH La-type RNA-binding domain-containing protein</fullName>
    </recommendedName>
</protein>
<dbReference type="PANTHER" id="PTHR22792:SF101">
    <property type="entry name" value="LA-RELATED PROTEIN 1A"/>
    <property type="match status" value="1"/>
</dbReference>
<evidence type="ECO:0000256" key="3">
    <source>
        <dbReference type="SAM" id="MobiDB-lite"/>
    </source>
</evidence>
<feature type="compositionally biased region" description="Polar residues" evidence="3">
    <location>
        <begin position="395"/>
        <end position="407"/>
    </location>
</feature>
<evidence type="ECO:0000313" key="6">
    <source>
        <dbReference type="Proteomes" id="UP001054889"/>
    </source>
</evidence>
<accession>A0AAV5D744</accession>
<feature type="compositionally biased region" description="Basic residues" evidence="3">
    <location>
        <begin position="615"/>
        <end position="632"/>
    </location>
</feature>
<feature type="domain" description="HTH La-type RNA-binding" evidence="4">
    <location>
        <begin position="318"/>
        <end position="412"/>
    </location>
</feature>
<dbReference type="Pfam" id="PF21071">
    <property type="entry name" value="LARP1_HEAT"/>
    <property type="match status" value="1"/>
</dbReference>
<keyword evidence="6" id="KW-1185">Reference proteome</keyword>
<name>A0AAV5D744_ELECO</name>
<dbReference type="Proteomes" id="UP001054889">
    <property type="component" value="Unassembled WGS sequence"/>
</dbReference>
<feature type="region of interest" description="Disordered" evidence="3">
    <location>
        <begin position="667"/>
        <end position="702"/>
    </location>
</feature>
<dbReference type="InterPro" id="IPR036388">
    <property type="entry name" value="WH-like_DNA-bd_sf"/>
</dbReference>
<dbReference type="InterPro" id="IPR036390">
    <property type="entry name" value="WH_DNA-bd_sf"/>
</dbReference>
<dbReference type="CDD" id="cd07323">
    <property type="entry name" value="LAM"/>
    <property type="match status" value="1"/>
</dbReference>
<dbReference type="PROSITE" id="PS50961">
    <property type="entry name" value="HTH_LA"/>
    <property type="match status" value="1"/>
</dbReference>
<evidence type="ECO:0000256" key="1">
    <source>
        <dbReference type="ARBA" id="ARBA00022884"/>
    </source>
</evidence>
<reference evidence="5" key="2">
    <citation type="submission" date="2021-12" db="EMBL/GenBank/DDBJ databases">
        <title>Resequencing data analysis of finger millet.</title>
        <authorList>
            <person name="Hatakeyama M."/>
            <person name="Aluri S."/>
            <person name="Balachadran M.T."/>
            <person name="Sivarajan S.R."/>
            <person name="Poveda L."/>
            <person name="Shimizu-Inatsugi R."/>
            <person name="Schlapbach R."/>
            <person name="Sreeman S.M."/>
            <person name="Shimizu K.K."/>
        </authorList>
    </citation>
    <scope>NUCLEOTIDE SEQUENCE</scope>
</reference>
<reference evidence="5" key="1">
    <citation type="journal article" date="2018" name="DNA Res.">
        <title>Multiple hybrid de novo genome assembly of finger millet, an orphan allotetraploid crop.</title>
        <authorList>
            <person name="Hatakeyama M."/>
            <person name="Aluri S."/>
            <person name="Balachadran M.T."/>
            <person name="Sivarajan S.R."/>
            <person name="Patrignani A."/>
            <person name="Gruter S."/>
            <person name="Poveda L."/>
            <person name="Shimizu-Inatsugi R."/>
            <person name="Baeten J."/>
            <person name="Francoijs K.J."/>
            <person name="Nataraja K.N."/>
            <person name="Reddy Y.A.N."/>
            <person name="Phadnis S."/>
            <person name="Ravikumar R.L."/>
            <person name="Schlapbach R."/>
            <person name="Sreeman S.M."/>
            <person name="Shimizu K.K."/>
        </authorList>
    </citation>
    <scope>NUCLEOTIDE SEQUENCE</scope>
</reference>
<feature type="compositionally biased region" description="Polar residues" evidence="3">
    <location>
        <begin position="638"/>
        <end position="652"/>
    </location>
</feature>
<feature type="compositionally biased region" description="Polar residues" evidence="3">
    <location>
        <begin position="574"/>
        <end position="604"/>
    </location>
</feature>
<evidence type="ECO:0000259" key="4">
    <source>
        <dbReference type="PROSITE" id="PS50961"/>
    </source>
</evidence>
<feature type="compositionally biased region" description="Low complexity" evidence="3">
    <location>
        <begin position="382"/>
        <end position="393"/>
    </location>
</feature>
<feature type="region of interest" description="Disordered" evidence="3">
    <location>
        <begin position="21"/>
        <end position="141"/>
    </location>
</feature>
<keyword evidence="1 2" id="KW-0694">RNA-binding</keyword>
<proteinExistence type="predicted"/>
<evidence type="ECO:0000256" key="2">
    <source>
        <dbReference type="PROSITE-ProRule" id="PRU00332"/>
    </source>
</evidence>
<feature type="region of interest" description="Disordered" evidence="3">
    <location>
        <begin position="571"/>
        <end position="652"/>
    </location>
</feature>
<organism evidence="5 6">
    <name type="scientific">Eleusine coracana subsp. coracana</name>
    <dbReference type="NCBI Taxonomy" id="191504"/>
    <lineage>
        <taxon>Eukaryota</taxon>
        <taxon>Viridiplantae</taxon>
        <taxon>Streptophyta</taxon>
        <taxon>Embryophyta</taxon>
        <taxon>Tracheophyta</taxon>
        <taxon>Spermatophyta</taxon>
        <taxon>Magnoliopsida</taxon>
        <taxon>Liliopsida</taxon>
        <taxon>Poales</taxon>
        <taxon>Poaceae</taxon>
        <taxon>PACMAD clade</taxon>
        <taxon>Chloridoideae</taxon>
        <taxon>Cynodonteae</taxon>
        <taxon>Eleusininae</taxon>
        <taxon>Eleusine</taxon>
    </lineage>
</organism>
<dbReference type="GO" id="GO:0048255">
    <property type="term" value="P:mRNA stabilization"/>
    <property type="evidence" value="ECO:0007669"/>
    <property type="project" value="InterPro"/>
</dbReference>